<dbReference type="Pfam" id="PF08518">
    <property type="entry name" value="GIT_SHD"/>
    <property type="match status" value="2"/>
</dbReference>
<dbReference type="InterPro" id="IPR001164">
    <property type="entry name" value="ArfGAP_dom"/>
</dbReference>
<keyword evidence="4 8" id="KW-0863">Zinc-finger</keyword>
<dbReference type="PANTHER" id="PTHR46097">
    <property type="entry name" value="G PROTEIN-COUPLED RECEPTOR KINASE INTERACTING ARFGAP"/>
    <property type="match status" value="1"/>
</dbReference>
<dbReference type="Proteomes" id="UP000694915">
    <property type="component" value="Chromosome 2"/>
</dbReference>
<evidence type="ECO:0000256" key="1">
    <source>
        <dbReference type="ARBA" id="ARBA00022468"/>
    </source>
</evidence>
<dbReference type="PROSITE" id="PS50088">
    <property type="entry name" value="ANK_REPEAT"/>
    <property type="match status" value="1"/>
</dbReference>
<dbReference type="PROSITE" id="PS50115">
    <property type="entry name" value="ARFGAP"/>
    <property type="match status" value="1"/>
</dbReference>
<evidence type="ECO:0000256" key="9">
    <source>
        <dbReference type="SAM" id="MobiDB-lite"/>
    </source>
</evidence>
<dbReference type="InterPro" id="IPR002110">
    <property type="entry name" value="Ankyrin_rpt"/>
</dbReference>
<evidence type="ECO:0000256" key="7">
    <source>
        <dbReference type="PROSITE-ProRule" id="PRU00023"/>
    </source>
</evidence>
<dbReference type="InterPro" id="IPR037278">
    <property type="entry name" value="ARFGAP/RecO"/>
</dbReference>
<feature type="domain" description="Arf-GAP" evidence="10">
    <location>
        <begin position="1"/>
        <end position="124"/>
    </location>
</feature>
<evidence type="ECO:0000259" key="10">
    <source>
        <dbReference type="PROSITE" id="PS50115"/>
    </source>
</evidence>
<dbReference type="PROSITE" id="PS50297">
    <property type="entry name" value="ANK_REP_REGION"/>
    <property type="match status" value="1"/>
</dbReference>
<evidence type="ECO:0000256" key="5">
    <source>
        <dbReference type="ARBA" id="ARBA00022833"/>
    </source>
</evidence>
<dbReference type="Gene3D" id="1.10.220.150">
    <property type="entry name" value="Arf GTPase activating protein"/>
    <property type="match status" value="1"/>
</dbReference>
<feature type="compositionally biased region" description="Polar residues" evidence="9">
    <location>
        <begin position="409"/>
        <end position="450"/>
    </location>
</feature>
<dbReference type="SUPFAM" id="SSF57863">
    <property type="entry name" value="ArfGap/RecO-like zinc finger"/>
    <property type="match status" value="1"/>
</dbReference>
<dbReference type="GeneID" id="101990469"/>
<dbReference type="PANTHER" id="PTHR46097:SF4">
    <property type="entry name" value="ARF GTPASE-ACTIVATING PROTEIN GIT2"/>
    <property type="match status" value="1"/>
</dbReference>
<dbReference type="SMART" id="SM00105">
    <property type="entry name" value="ArfGap"/>
    <property type="match status" value="1"/>
</dbReference>
<dbReference type="InterPro" id="IPR036770">
    <property type="entry name" value="Ankyrin_rpt-contain_sf"/>
</dbReference>
<accession>A0ABM0KDN7</accession>
<feature type="region of interest" description="Disordered" evidence="9">
    <location>
        <begin position="377"/>
        <end position="533"/>
    </location>
</feature>
<keyword evidence="11" id="KW-1185">Reference proteome</keyword>
<evidence type="ECO:0000313" key="12">
    <source>
        <dbReference type="RefSeq" id="XP_005344336.1"/>
    </source>
</evidence>
<dbReference type="SMART" id="SM00555">
    <property type="entry name" value="GIT"/>
    <property type="match status" value="2"/>
</dbReference>
<evidence type="ECO:0000256" key="4">
    <source>
        <dbReference type="ARBA" id="ARBA00022771"/>
    </source>
</evidence>
<evidence type="ECO:0000256" key="6">
    <source>
        <dbReference type="ARBA" id="ARBA00023043"/>
    </source>
</evidence>
<dbReference type="Gene3D" id="1.25.40.20">
    <property type="entry name" value="Ankyrin repeat-containing domain"/>
    <property type="match status" value="1"/>
</dbReference>
<dbReference type="PRINTS" id="PR00405">
    <property type="entry name" value="REVINTRACTNG"/>
</dbReference>
<dbReference type="SUPFAM" id="SSF48403">
    <property type="entry name" value="Ankyrin repeat"/>
    <property type="match status" value="1"/>
</dbReference>
<dbReference type="Pfam" id="PF01412">
    <property type="entry name" value="ArfGap"/>
    <property type="match status" value="1"/>
</dbReference>
<evidence type="ECO:0000313" key="11">
    <source>
        <dbReference type="Proteomes" id="UP000694915"/>
    </source>
</evidence>
<name>A0ABM0KDN7_MICOH</name>
<dbReference type="InterPro" id="IPR013724">
    <property type="entry name" value="GIT_SHD"/>
</dbReference>
<dbReference type="SMART" id="SM00248">
    <property type="entry name" value="ANK"/>
    <property type="match status" value="3"/>
</dbReference>
<reference evidence="12" key="1">
    <citation type="submission" date="2025-08" db="UniProtKB">
        <authorList>
            <consortium name="RefSeq"/>
        </authorList>
    </citation>
    <scope>IDENTIFICATION</scope>
</reference>
<proteinExistence type="predicted"/>
<dbReference type="InterPro" id="IPR038508">
    <property type="entry name" value="ArfGAP_dom_sf"/>
</dbReference>
<dbReference type="Gene3D" id="1.20.120.330">
    <property type="entry name" value="Nucleotidyltransferases domain 2"/>
    <property type="match status" value="1"/>
</dbReference>
<feature type="repeat" description="ANK" evidence="7">
    <location>
        <begin position="166"/>
        <end position="198"/>
    </location>
</feature>
<feature type="compositionally biased region" description="Acidic residues" evidence="9">
    <location>
        <begin position="386"/>
        <end position="403"/>
    </location>
</feature>
<evidence type="ECO:0000256" key="2">
    <source>
        <dbReference type="ARBA" id="ARBA00022723"/>
    </source>
</evidence>
<dbReference type="InterPro" id="IPR022018">
    <property type="entry name" value="GIT1_C"/>
</dbReference>
<keyword evidence="2" id="KW-0479">Metal-binding</keyword>
<keyword evidence="3" id="KW-0677">Repeat</keyword>
<dbReference type="InterPro" id="IPR047161">
    <property type="entry name" value="GIT-like"/>
</dbReference>
<dbReference type="Pfam" id="PF12205">
    <property type="entry name" value="GIT1_C"/>
    <property type="match status" value="1"/>
</dbReference>
<gene>
    <name evidence="12" type="primary">Git2</name>
</gene>
<protein>
    <submittedName>
        <fullName evidence="12">ARF GTPase-activating protein GIT2 isoform X11</fullName>
    </submittedName>
</protein>
<evidence type="ECO:0000256" key="3">
    <source>
        <dbReference type="ARBA" id="ARBA00022737"/>
    </source>
</evidence>
<keyword evidence="6 7" id="KW-0040">ANK repeat</keyword>
<dbReference type="Pfam" id="PF12796">
    <property type="entry name" value="Ank_2"/>
    <property type="match status" value="1"/>
</dbReference>
<sequence>MSKRLRSSDVCADCSGPDPSWASVNRGTFICDECCSVHRSLGRHISQVRHLKHTPWPPTLLQMVETLYNNGANSIWEHSLLDPASIMSGRRKANPQDKVHPNKAEFIRAKYQMLAFVHRLPCRDDDSVTAKDLSKQLHSSVRTGNLETCLRLLSLGAQANFFHPEKGSTPLHVASKAGQILQAELLAVYGADPGTQDSSGKTPVDYARQGGHHELAERLVEIQYELTDRLAFYLCGRKPDHKNGQHFIIPQMADRRLLDVSELAKAAKKKLQSLSNHLFEELAMDVYDEVDRRETDAVWLATQNHSTLVTETTVVPFLPVNPEYSSTRNQGRQKLARFNAHEFATLVIDILSDAKRRQQSSPLSRSKDNVELILRTVSNQHSTESQDNDQPDYDSVASDEDTDMETRASKANRQKLQTLQSENSSLRKQATTNACQVQTGPDYPDTSSHSSLKRRPSARGSRPMSMYETGSGQKPYLPMGEANRPEENRTRLQPFPAHTSRLEKQNSTPESDYDNTPFDTEPEDTVSNRKGRQRSMVWQGDGSLPDIAEPHLVPSPTLPSTEDVIRKTEQITKNIQELLRAAQENKHDSYIPCSERIHVAVTEMAALFPKKPKSDTVRTSLRLLTSSAYRLQSECRKALPGESSLPTDVQLVTQQVIQCAYDIAKAAKQLVTITTKENNS</sequence>
<dbReference type="CDD" id="cd08847">
    <property type="entry name" value="ArfGap_GIT2"/>
    <property type="match status" value="1"/>
</dbReference>
<evidence type="ECO:0000256" key="8">
    <source>
        <dbReference type="PROSITE-ProRule" id="PRU00288"/>
    </source>
</evidence>
<organism evidence="11 12">
    <name type="scientific">Microtus ochrogaster</name>
    <name type="common">Prairie vole</name>
    <dbReference type="NCBI Taxonomy" id="79684"/>
    <lineage>
        <taxon>Eukaryota</taxon>
        <taxon>Metazoa</taxon>
        <taxon>Chordata</taxon>
        <taxon>Craniata</taxon>
        <taxon>Vertebrata</taxon>
        <taxon>Euteleostomi</taxon>
        <taxon>Mammalia</taxon>
        <taxon>Eutheria</taxon>
        <taxon>Euarchontoglires</taxon>
        <taxon>Glires</taxon>
        <taxon>Rodentia</taxon>
        <taxon>Myomorpha</taxon>
        <taxon>Muroidea</taxon>
        <taxon>Cricetidae</taxon>
        <taxon>Arvicolinae</taxon>
        <taxon>Microtus</taxon>
    </lineage>
</organism>
<keyword evidence="1" id="KW-0343">GTPase activation</keyword>
<dbReference type="RefSeq" id="XP_005344336.1">
    <property type="nucleotide sequence ID" value="XM_005344279.3"/>
</dbReference>
<keyword evidence="5" id="KW-0862">Zinc</keyword>